<dbReference type="InterPro" id="IPR005198">
    <property type="entry name" value="Glyco_hydro_76"/>
</dbReference>
<dbReference type="EMBL" id="QTUC01000001">
    <property type="protein sequence ID" value="REF37268.1"/>
    <property type="molecule type" value="Genomic_DNA"/>
</dbReference>
<name>A0A3D9V676_THECX</name>
<protein>
    <submittedName>
        <fullName evidence="2">Glycosyl hydrolase family 76</fullName>
    </submittedName>
</protein>
<dbReference type="RefSeq" id="WP_245941118.1">
    <property type="nucleotide sequence ID" value="NZ_QTUC01000001.1"/>
</dbReference>
<comment type="caution">
    <text evidence="2">The sequence shown here is derived from an EMBL/GenBank/DDBJ whole genome shotgun (WGS) entry which is preliminary data.</text>
</comment>
<dbReference type="GO" id="GO:0016787">
    <property type="term" value="F:hydrolase activity"/>
    <property type="evidence" value="ECO:0007669"/>
    <property type="project" value="UniProtKB-KW"/>
</dbReference>
<dbReference type="InterPro" id="IPR006311">
    <property type="entry name" value="TAT_signal"/>
</dbReference>
<feature type="chain" id="PRO_5017834551" evidence="1">
    <location>
        <begin position="34"/>
        <end position="397"/>
    </location>
</feature>
<accession>A0A3D9V676</accession>
<dbReference type="SUPFAM" id="SSF48208">
    <property type="entry name" value="Six-hairpin glycosidases"/>
    <property type="match status" value="1"/>
</dbReference>
<dbReference type="GO" id="GO:0005975">
    <property type="term" value="P:carbohydrate metabolic process"/>
    <property type="evidence" value="ECO:0007669"/>
    <property type="project" value="InterPro"/>
</dbReference>
<reference evidence="2 3" key="1">
    <citation type="submission" date="2018-08" db="EMBL/GenBank/DDBJ databases">
        <title>Sequencing the genomes of 1000 actinobacteria strains.</title>
        <authorList>
            <person name="Klenk H.-P."/>
        </authorList>
    </citation>
    <scope>NUCLEOTIDE SEQUENCE [LARGE SCALE GENOMIC DNA]</scope>
    <source>
        <strain evidence="2 3">DSM 22891</strain>
    </source>
</reference>
<dbReference type="InterPro" id="IPR008928">
    <property type="entry name" value="6-hairpin_glycosidase_sf"/>
</dbReference>
<dbReference type="Proteomes" id="UP000256485">
    <property type="component" value="Unassembled WGS sequence"/>
</dbReference>
<keyword evidence="1" id="KW-0732">Signal</keyword>
<dbReference type="PANTHER" id="PTHR47791">
    <property type="entry name" value="MEIOTICALLY UP-REGULATED GENE 191 PROTEIN"/>
    <property type="match status" value="1"/>
</dbReference>
<sequence length="397" mass="45097">MENHHLRTLSRRTALVGGLAAAMGVAAASTAHADSSASATARGRYAQRARQTYAALQRYFYDPTTSLYLEEYPRQGGNPWSYVWPFSQAMIATQVMAGIPGLGRQYVDDVADRYTALEAYWNPGAEPPGYDSYVRPPLGHGGDIFYDDNEWNALGFIQRHYMTPGGDQAALRRAAEIFDLVVYGWDTDPTHPCPGGVFWTQATWSNDRNTCSNAPGAEVGFHLYLATRDEYYLDWAFKMYEWVRSYMLAPNGLYWDHVDLAGTIEKTQWSYNQGTMIGAGVLAYRATGDPTYLDHAQDTATKALAFYAENERYFDQPARFHAIFFANLLQLSVYRPDPAYRKAMTWYADEAYRRYRDHATGLYRFEGERPVTLLEQSGMVRIEGMLAWLPRDYQSLT</sequence>
<dbReference type="PROSITE" id="PS51318">
    <property type="entry name" value="TAT"/>
    <property type="match status" value="1"/>
</dbReference>
<feature type="signal peptide" evidence="1">
    <location>
        <begin position="1"/>
        <end position="33"/>
    </location>
</feature>
<dbReference type="PIRSF" id="PIRSF021505">
    <property type="entry name" value="O_gly_hdrol"/>
    <property type="match status" value="1"/>
</dbReference>
<dbReference type="Gene3D" id="1.50.10.20">
    <property type="match status" value="1"/>
</dbReference>
<keyword evidence="3" id="KW-1185">Reference proteome</keyword>
<evidence type="ECO:0000313" key="2">
    <source>
        <dbReference type="EMBL" id="REF37268.1"/>
    </source>
</evidence>
<keyword evidence="2" id="KW-0378">Hydrolase</keyword>
<evidence type="ECO:0000256" key="1">
    <source>
        <dbReference type="SAM" id="SignalP"/>
    </source>
</evidence>
<gene>
    <name evidence="2" type="ORF">DFJ64_2709</name>
</gene>
<dbReference type="InterPro" id="IPR014512">
    <property type="entry name" value="O_gly_hydro"/>
</dbReference>
<dbReference type="PANTHER" id="PTHR47791:SF4">
    <property type="entry name" value="(PUTATIVE SECRETED PROTEIN)-RELATED"/>
    <property type="match status" value="1"/>
</dbReference>
<proteinExistence type="predicted"/>
<evidence type="ECO:0000313" key="3">
    <source>
        <dbReference type="Proteomes" id="UP000256485"/>
    </source>
</evidence>
<dbReference type="InterPro" id="IPR053169">
    <property type="entry name" value="MUG_Protein"/>
</dbReference>
<dbReference type="Pfam" id="PF03663">
    <property type="entry name" value="Glyco_hydro_76"/>
    <property type="match status" value="1"/>
</dbReference>
<organism evidence="2 3">
    <name type="scientific">Thermasporomyces composti</name>
    <dbReference type="NCBI Taxonomy" id="696763"/>
    <lineage>
        <taxon>Bacteria</taxon>
        <taxon>Bacillati</taxon>
        <taxon>Actinomycetota</taxon>
        <taxon>Actinomycetes</taxon>
        <taxon>Propionibacteriales</taxon>
        <taxon>Nocardioidaceae</taxon>
        <taxon>Thermasporomyces</taxon>
    </lineage>
</organism>
<dbReference type="AlphaFoldDB" id="A0A3D9V676"/>